<organism evidence="1 2">
    <name type="scientific">Hymenobacter jejuensis</name>
    <dbReference type="NCBI Taxonomy" id="2502781"/>
    <lineage>
        <taxon>Bacteria</taxon>
        <taxon>Pseudomonadati</taxon>
        <taxon>Bacteroidota</taxon>
        <taxon>Cytophagia</taxon>
        <taxon>Cytophagales</taxon>
        <taxon>Hymenobacteraceae</taxon>
        <taxon>Hymenobacter</taxon>
    </lineage>
</organism>
<accession>A0A5B8A082</accession>
<dbReference type="EMBL" id="CP040896">
    <property type="protein sequence ID" value="QDA60143.1"/>
    <property type="molecule type" value="Genomic_DNA"/>
</dbReference>
<evidence type="ECO:0000313" key="1">
    <source>
        <dbReference type="EMBL" id="QDA60143.1"/>
    </source>
</evidence>
<name>A0A5B8A082_9BACT</name>
<dbReference type="Gene3D" id="1.10.10.10">
    <property type="entry name" value="Winged helix-like DNA-binding domain superfamily/Winged helix DNA-binding domain"/>
    <property type="match status" value="1"/>
</dbReference>
<keyword evidence="2" id="KW-1185">Reference proteome</keyword>
<dbReference type="InterPro" id="IPR036388">
    <property type="entry name" value="WH-like_DNA-bd_sf"/>
</dbReference>
<dbReference type="KEGG" id="hyj:FHG12_08485"/>
<protein>
    <recommendedName>
        <fullName evidence="3">Sigma-70 family RNA polymerase sigma factor</fullName>
    </recommendedName>
</protein>
<dbReference type="Proteomes" id="UP000305398">
    <property type="component" value="Chromosome"/>
</dbReference>
<dbReference type="RefSeq" id="WP_139515321.1">
    <property type="nucleotide sequence ID" value="NZ_CP040896.1"/>
</dbReference>
<reference evidence="1 2" key="1">
    <citation type="submission" date="2019-06" db="EMBL/GenBank/DDBJ databases">
        <authorList>
            <person name="Srinivasan S."/>
        </authorList>
    </citation>
    <scope>NUCLEOTIDE SEQUENCE [LARGE SCALE GENOMIC DNA]</scope>
    <source>
        <strain evidence="1 2">17J68-5</strain>
    </source>
</reference>
<dbReference type="AlphaFoldDB" id="A0A5B8A082"/>
<gene>
    <name evidence="1" type="ORF">FHG12_08485</name>
</gene>
<proteinExistence type="predicted"/>
<dbReference type="Gene3D" id="1.10.1740.10">
    <property type="match status" value="1"/>
</dbReference>
<evidence type="ECO:0008006" key="3">
    <source>
        <dbReference type="Google" id="ProtNLM"/>
    </source>
</evidence>
<sequence length="172" mass="19964">MNQPLAESLTQLRVGDQSLLLTFYQQHRNHFARWARQHHNLQSPAAHELLREVLLDFYDQVVDGRITRLPLDLRAYIYGMARQQVSTTFVIQQAQVLPKAEAQRRQKLLQAFMQLSADSQQVLLFFYYRGYNFVTMAGKMGYANANVARIQKNNCLRKLYELLSRSDAVASV</sequence>
<evidence type="ECO:0000313" key="2">
    <source>
        <dbReference type="Proteomes" id="UP000305398"/>
    </source>
</evidence>
<dbReference type="OrthoDB" id="1099849at2"/>